<evidence type="ECO:0000256" key="2">
    <source>
        <dbReference type="ARBA" id="ARBA00022692"/>
    </source>
</evidence>
<protein>
    <recommendedName>
        <fullName evidence="10">G-protein coupled receptors family 1 profile domain-containing protein</fullName>
    </recommendedName>
</protein>
<keyword evidence="4 8" id="KW-0297">G-protein coupled receptor</keyword>
<dbReference type="InterPro" id="IPR000276">
    <property type="entry name" value="GPCR_Rhodpsn"/>
</dbReference>
<keyword evidence="2 8" id="KW-0812">Transmembrane</keyword>
<dbReference type="GO" id="GO:0008188">
    <property type="term" value="F:neuropeptide receptor activity"/>
    <property type="evidence" value="ECO:0007669"/>
    <property type="project" value="TreeGrafter"/>
</dbReference>
<evidence type="ECO:0000313" key="12">
    <source>
        <dbReference type="Proteomes" id="UP001208570"/>
    </source>
</evidence>
<evidence type="ECO:0000256" key="8">
    <source>
        <dbReference type="RuleBase" id="RU000688"/>
    </source>
</evidence>
<dbReference type="PANTHER" id="PTHR24243:SF208">
    <property type="entry name" value="PYROKININ-1 RECEPTOR"/>
    <property type="match status" value="1"/>
</dbReference>
<dbReference type="InterPro" id="IPR017452">
    <property type="entry name" value="GPCR_Rhodpsn_7TM"/>
</dbReference>
<name>A0AAD9IWT5_9ANNE</name>
<reference evidence="11" key="1">
    <citation type="journal article" date="2023" name="Mol. Biol. Evol.">
        <title>Third-Generation Sequencing Reveals the Adaptive Role of the Epigenome in Three Deep-Sea Polychaetes.</title>
        <authorList>
            <person name="Perez M."/>
            <person name="Aroh O."/>
            <person name="Sun Y."/>
            <person name="Lan Y."/>
            <person name="Juniper S.K."/>
            <person name="Young C.R."/>
            <person name="Angers B."/>
            <person name="Qian P.Y."/>
        </authorList>
    </citation>
    <scope>NUCLEOTIDE SEQUENCE</scope>
    <source>
        <strain evidence="11">P08H-3</strain>
    </source>
</reference>
<accession>A0AAD9IWT5</accession>
<evidence type="ECO:0000256" key="3">
    <source>
        <dbReference type="ARBA" id="ARBA00022989"/>
    </source>
</evidence>
<proteinExistence type="inferred from homology"/>
<sequence length="282" mass="31740">MYKILLTQPRTEYTKTGNTTIYNITREGVLFSVGQPGYSGIPLPISSSRISDNCEHDAELAKTALPDVSSWLRYSSEKRRHVTRPGLGATVAQRLPPELYTIWEAYPWRLGTPYCLFKTFLTEMTSSASVLTIAAFTVERYVAICHPIKSQTMSTLSRAIRIIVAIWISAALSALPYPLHTRTYHYVVDPDTNAPIPDSLICNIRPEWVPRMRYVFQVSTFVLFVIPMGLITYLYALIGMTLRRSEISRQSSENVGGSSSSSPHSQPRRAILKMLGKWSQVT</sequence>
<keyword evidence="7 8" id="KW-0807">Transducer</keyword>
<dbReference type="PANTHER" id="PTHR24243">
    <property type="entry name" value="G-PROTEIN COUPLED RECEPTOR"/>
    <property type="match status" value="1"/>
</dbReference>
<evidence type="ECO:0000256" key="6">
    <source>
        <dbReference type="ARBA" id="ARBA00023170"/>
    </source>
</evidence>
<organism evidence="11 12">
    <name type="scientific">Paralvinella palmiformis</name>
    <dbReference type="NCBI Taxonomy" id="53620"/>
    <lineage>
        <taxon>Eukaryota</taxon>
        <taxon>Metazoa</taxon>
        <taxon>Spiralia</taxon>
        <taxon>Lophotrochozoa</taxon>
        <taxon>Annelida</taxon>
        <taxon>Polychaeta</taxon>
        <taxon>Sedentaria</taxon>
        <taxon>Canalipalpata</taxon>
        <taxon>Terebellida</taxon>
        <taxon>Terebelliformia</taxon>
        <taxon>Alvinellidae</taxon>
        <taxon>Paralvinella</taxon>
    </lineage>
</organism>
<evidence type="ECO:0000313" key="11">
    <source>
        <dbReference type="EMBL" id="KAK2142411.1"/>
    </source>
</evidence>
<comment type="caution">
    <text evidence="11">The sequence shown here is derived from an EMBL/GenBank/DDBJ whole genome shotgun (WGS) entry which is preliminary data.</text>
</comment>
<evidence type="ECO:0000256" key="1">
    <source>
        <dbReference type="ARBA" id="ARBA00004141"/>
    </source>
</evidence>
<dbReference type="SUPFAM" id="SSF81321">
    <property type="entry name" value="Family A G protein-coupled receptor-like"/>
    <property type="match status" value="1"/>
</dbReference>
<dbReference type="Proteomes" id="UP001208570">
    <property type="component" value="Unassembled WGS sequence"/>
</dbReference>
<dbReference type="GO" id="GO:0005886">
    <property type="term" value="C:plasma membrane"/>
    <property type="evidence" value="ECO:0007669"/>
    <property type="project" value="TreeGrafter"/>
</dbReference>
<gene>
    <name evidence="11" type="ORF">LSH36_960g00052</name>
</gene>
<evidence type="ECO:0000256" key="9">
    <source>
        <dbReference type="SAM" id="Phobius"/>
    </source>
</evidence>
<comment type="subcellular location">
    <subcellularLocation>
        <location evidence="1">Membrane</location>
        <topology evidence="1">Multi-pass membrane protein</topology>
    </subcellularLocation>
</comment>
<evidence type="ECO:0000256" key="7">
    <source>
        <dbReference type="ARBA" id="ARBA00023224"/>
    </source>
</evidence>
<comment type="similarity">
    <text evidence="8">Belongs to the G-protein coupled receptor 1 family.</text>
</comment>
<evidence type="ECO:0000259" key="10">
    <source>
        <dbReference type="PROSITE" id="PS50262"/>
    </source>
</evidence>
<evidence type="ECO:0000256" key="4">
    <source>
        <dbReference type="ARBA" id="ARBA00023040"/>
    </source>
</evidence>
<dbReference type="PROSITE" id="PS00237">
    <property type="entry name" value="G_PROTEIN_RECEP_F1_1"/>
    <property type="match status" value="1"/>
</dbReference>
<dbReference type="Gene3D" id="1.20.1070.10">
    <property type="entry name" value="Rhodopsin 7-helix transmembrane proteins"/>
    <property type="match status" value="1"/>
</dbReference>
<feature type="transmembrane region" description="Helical" evidence="9">
    <location>
        <begin position="159"/>
        <end position="179"/>
    </location>
</feature>
<evidence type="ECO:0000256" key="5">
    <source>
        <dbReference type="ARBA" id="ARBA00023136"/>
    </source>
</evidence>
<feature type="domain" description="G-protein coupled receptors family 1 profile" evidence="10">
    <location>
        <begin position="108"/>
        <end position="282"/>
    </location>
</feature>
<dbReference type="AlphaFoldDB" id="A0AAD9IWT5"/>
<dbReference type="Pfam" id="PF00001">
    <property type="entry name" value="7tm_1"/>
    <property type="match status" value="1"/>
</dbReference>
<keyword evidence="12" id="KW-1185">Reference proteome</keyword>
<dbReference type="EMBL" id="JAODUP010000960">
    <property type="protein sequence ID" value="KAK2142411.1"/>
    <property type="molecule type" value="Genomic_DNA"/>
</dbReference>
<dbReference type="PROSITE" id="PS50262">
    <property type="entry name" value="G_PROTEIN_RECEP_F1_2"/>
    <property type="match status" value="1"/>
</dbReference>
<keyword evidence="5 9" id="KW-0472">Membrane</keyword>
<feature type="transmembrane region" description="Helical" evidence="9">
    <location>
        <begin position="214"/>
        <end position="238"/>
    </location>
</feature>
<keyword evidence="3 9" id="KW-1133">Transmembrane helix</keyword>
<dbReference type="PRINTS" id="PR00237">
    <property type="entry name" value="GPCRRHODOPSN"/>
</dbReference>
<keyword evidence="6 8" id="KW-0675">Receptor</keyword>